<evidence type="ECO:0000256" key="1">
    <source>
        <dbReference type="SAM" id="MobiDB-lite"/>
    </source>
</evidence>
<gene>
    <name evidence="2" type="ORF">Anapl_01229</name>
</gene>
<dbReference type="Proteomes" id="UP000296049">
    <property type="component" value="Unassembled WGS sequence"/>
</dbReference>
<name>R0K8Q7_ANAPL</name>
<sequence length="231" mass="25840">MRDKGVSLALGKQMKCWRDMVYGHVRSQPRCQQLASVRKLGEANIMETCNTISVLRTGFVFINHQSHLQQGPSSSDTQSLLEAFTQPLMTEKKTKNVTHLKHKYVSEQEISGCHHTAKACKDGGLINLIPRDINSSPLCPRTRAACCPQRREDRNTNGHLWGAAKLPEDACMWETQQEDGLKDGSKWKAANSRTNKEKDKNMGEGSGEQSMKYIGAKSSLELSVKWGQPQI</sequence>
<feature type="region of interest" description="Disordered" evidence="1">
    <location>
        <begin position="182"/>
        <end position="209"/>
    </location>
</feature>
<dbReference type="EMBL" id="KB742629">
    <property type="protein sequence ID" value="EOB06212.1"/>
    <property type="molecule type" value="Genomic_DNA"/>
</dbReference>
<accession>R0K8Q7</accession>
<keyword evidence="3" id="KW-1185">Reference proteome</keyword>
<organism evidence="2 3">
    <name type="scientific">Anas platyrhynchos</name>
    <name type="common">Mallard</name>
    <name type="synonym">Anas boschas</name>
    <dbReference type="NCBI Taxonomy" id="8839"/>
    <lineage>
        <taxon>Eukaryota</taxon>
        <taxon>Metazoa</taxon>
        <taxon>Chordata</taxon>
        <taxon>Craniata</taxon>
        <taxon>Vertebrata</taxon>
        <taxon>Euteleostomi</taxon>
        <taxon>Archelosauria</taxon>
        <taxon>Archosauria</taxon>
        <taxon>Dinosauria</taxon>
        <taxon>Saurischia</taxon>
        <taxon>Theropoda</taxon>
        <taxon>Coelurosauria</taxon>
        <taxon>Aves</taxon>
        <taxon>Neognathae</taxon>
        <taxon>Galloanserae</taxon>
        <taxon>Anseriformes</taxon>
        <taxon>Anatidae</taxon>
        <taxon>Anatinae</taxon>
        <taxon>Anas</taxon>
    </lineage>
</organism>
<protein>
    <submittedName>
        <fullName evidence="2">Uncharacterized protein</fullName>
    </submittedName>
</protein>
<dbReference type="AlphaFoldDB" id="R0K8Q7"/>
<proteinExistence type="predicted"/>
<evidence type="ECO:0000313" key="3">
    <source>
        <dbReference type="Proteomes" id="UP000296049"/>
    </source>
</evidence>
<reference evidence="3" key="1">
    <citation type="journal article" date="2013" name="Nat. Genet.">
        <title>The duck genome and transcriptome provide insight into an avian influenza virus reservoir species.</title>
        <authorList>
            <person name="Huang Y."/>
            <person name="Li Y."/>
            <person name="Burt D.W."/>
            <person name="Chen H."/>
            <person name="Zhang Y."/>
            <person name="Qian W."/>
            <person name="Kim H."/>
            <person name="Gan S."/>
            <person name="Zhao Y."/>
            <person name="Li J."/>
            <person name="Yi K."/>
            <person name="Feng H."/>
            <person name="Zhu P."/>
            <person name="Li B."/>
            <person name="Liu Q."/>
            <person name="Fairley S."/>
            <person name="Magor K.E."/>
            <person name="Du Z."/>
            <person name="Hu X."/>
            <person name="Goodman L."/>
            <person name="Tafer H."/>
            <person name="Vignal A."/>
            <person name="Lee T."/>
            <person name="Kim K.W."/>
            <person name="Sheng Z."/>
            <person name="An Y."/>
            <person name="Searle S."/>
            <person name="Herrero J."/>
            <person name="Groenen M.A."/>
            <person name="Crooijmans R.P."/>
            <person name="Faraut T."/>
            <person name="Cai Q."/>
            <person name="Webster R.G."/>
            <person name="Aldridge J.R."/>
            <person name="Warren W.C."/>
            <person name="Bartschat S."/>
            <person name="Kehr S."/>
            <person name="Marz M."/>
            <person name="Stadler P.F."/>
            <person name="Smith J."/>
            <person name="Kraus R.H."/>
            <person name="Zhao Y."/>
            <person name="Ren L."/>
            <person name="Fei J."/>
            <person name="Morisson M."/>
            <person name="Kaiser P."/>
            <person name="Griffin D.K."/>
            <person name="Rao M."/>
            <person name="Pitel F."/>
            <person name="Wang J."/>
            <person name="Li N."/>
        </authorList>
    </citation>
    <scope>NUCLEOTIDE SEQUENCE [LARGE SCALE GENOMIC DNA]</scope>
</reference>
<evidence type="ECO:0000313" key="2">
    <source>
        <dbReference type="EMBL" id="EOB06212.1"/>
    </source>
</evidence>